<keyword evidence="2" id="KW-0812">Transmembrane</keyword>
<feature type="compositionally biased region" description="Polar residues" evidence="1">
    <location>
        <begin position="76"/>
        <end position="110"/>
    </location>
</feature>
<evidence type="ECO:0000313" key="3">
    <source>
        <dbReference type="EMBL" id="GME67158.1"/>
    </source>
</evidence>
<proteinExistence type="predicted"/>
<evidence type="ECO:0000313" key="4">
    <source>
        <dbReference type="Proteomes" id="UP001165120"/>
    </source>
</evidence>
<sequence>MKNFNSFFTTGGFSFVIIGEKRFDNWVLNLIYLILGDSLIFLFQILMLCINLIDKLKFIKSTYVNDTDDDDEVNAESGNTGTTSNPPVVSDSTEGASLGTDSRGTNQSDNNDLDDDYELRDLGPASSTTAIDPGSQFLSNRETYEIEQIDKEFDGSSGNILIMKIDPLKIFHKIIRMRAKEKRSIDESVRNNFLVANNGVSQSILPGSFLADNQLINSRMANLNNLV</sequence>
<feature type="region of interest" description="Disordered" evidence="1">
    <location>
        <begin position="69"/>
        <end position="119"/>
    </location>
</feature>
<gene>
    <name evidence="3" type="ORF">Cboi02_000058700</name>
</gene>
<dbReference type="EMBL" id="BSXN01000110">
    <property type="protein sequence ID" value="GME67158.1"/>
    <property type="molecule type" value="Genomic_DNA"/>
</dbReference>
<organism evidence="3 4">
    <name type="scientific">Candida boidinii</name>
    <name type="common">Yeast</name>
    <dbReference type="NCBI Taxonomy" id="5477"/>
    <lineage>
        <taxon>Eukaryota</taxon>
        <taxon>Fungi</taxon>
        <taxon>Dikarya</taxon>
        <taxon>Ascomycota</taxon>
        <taxon>Saccharomycotina</taxon>
        <taxon>Pichiomycetes</taxon>
        <taxon>Pichiales</taxon>
        <taxon>Pichiaceae</taxon>
        <taxon>Ogataea</taxon>
        <taxon>Ogataea/Candida clade</taxon>
    </lineage>
</organism>
<evidence type="ECO:0000256" key="1">
    <source>
        <dbReference type="SAM" id="MobiDB-lite"/>
    </source>
</evidence>
<protein>
    <submittedName>
        <fullName evidence="3">Unnamed protein product</fullName>
    </submittedName>
</protein>
<feature type="transmembrane region" description="Helical" evidence="2">
    <location>
        <begin position="30"/>
        <end position="53"/>
    </location>
</feature>
<comment type="caution">
    <text evidence="3">The sequence shown here is derived from an EMBL/GenBank/DDBJ whole genome shotgun (WGS) entry which is preliminary data.</text>
</comment>
<reference evidence="3" key="1">
    <citation type="submission" date="2023-04" db="EMBL/GenBank/DDBJ databases">
        <title>Candida boidinii NBRC 10035.</title>
        <authorList>
            <person name="Ichikawa N."/>
            <person name="Sato H."/>
            <person name="Tonouchi N."/>
        </authorList>
    </citation>
    <scope>NUCLEOTIDE SEQUENCE</scope>
    <source>
        <strain evidence="3">NBRC 10035</strain>
    </source>
</reference>
<keyword evidence="2" id="KW-0472">Membrane</keyword>
<accession>A0A9W6SVW1</accession>
<evidence type="ECO:0000256" key="2">
    <source>
        <dbReference type="SAM" id="Phobius"/>
    </source>
</evidence>
<keyword evidence="4" id="KW-1185">Reference proteome</keyword>
<dbReference type="Proteomes" id="UP001165120">
    <property type="component" value="Unassembled WGS sequence"/>
</dbReference>
<dbReference type="AlphaFoldDB" id="A0A9W6SVW1"/>
<name>A0A9W6SVW1_CANBO</name>
<keyword evidence="2" id="KW-1133">Transmembrane helix</keyword>